<dbReference type="Pfam" id="PF16267">
    <property type="entry name" value="DUF4920"/>
    <property type="match status" value="1"/>
</dbReference>
<accession>A0A1I2HSH3</accession>
<sequence>MKKLIYLIACAFILIFHQANAQEVSYFGEKITESGAIEATKLSEKMKDKKTMEAKVTGTIVEVCKKKGCWMTVDIGNNQKMRVTFKDYAFFVPKDANGQKVVIEGVAQKEVTDVATLKHYAEDAGKSKEEIEKINKPKEELTFEAKGVIIKKK</sequence>
<dbReference type="AlphaFoldDB" id="A0A1I2HSH3"/>
<dbReference type="RefSeq" id="WP_091547042.1">
    <property type="nucleotide sequence ID" value="NZ_FONY01000026.1"/>
</dbReference>
<evidence type="ECO:0008006" key="4">
    <source>
        <dbReference type="Google" id="ProtNLM"/>
    </source>
</evidence>
<evidence type="ECO:0000313" key="2">
    <source>
        <dbReference type="EMBL" id="SFF33044.1"/>
    </source>
</evidence>
<evidence type="ECO:0000256" key="1">
    <source>
        <dbReference type="SAM" id="SignalP"/>
    </source>
</evidence>
<dbReference type="Proteomes" id="UP000199513">
    <property type="component" value="Unassembled WGS sequence"/>
</dbReference>
<feature type="signal peptide" evidence="1">
    <location>
        <begin position="1"/>
        <end position="21"/>
    </location>
</feature>
<proteinExistence type="predicted"/>
<protein>
    <recommendedName>
        <fullName evidence="4">DUF4920 domain-containing protein</fullName>
    </recommendedName>
</protein>
<keyword evidence="1" id="KW-0732">Signal</keyword>
<dbReference type="STRING" id="1003.SAMN04488541_102634"/>
<dbReference type="EMBL" id="FONY01000026">
    <property type="protein sequence ID" value="SFF33044.1"/>
    <property type="molecule type" value="Genomic_DNA"/>
</dbReference>
<reference evidence="2 3" key="1">
    <citation type="submission" date="2016-10" db="EMBL/GenBank/DDBJ databases">
        <authorList>
            <person name="de Groot N.N."/>
        </authorList>
    </citation>
    <scope>NUCLEOTIDE SEQUENCE [LARGE SCALE GENOMIC DNA]</scope>
    <source>
        <strain>GEY</strain>
        <strain evidence="3">DSM 9560</strain>
    </source>
</reference>
<keyword evidence="3" id="KW-1185">Reference proteome</keyword>
<name>A0A1I2HSH3_9BACT</name>
<evidence type="ECO:0000313" key="3">
    <source>
        <dbReference type="Proteomes" id="UP000199513"/>
    </source>
</evidence>
<dbReference type="InterPro" id="IPR032577">
    <property type="entry name" value="DUF4920"/>
</dbReference>
<organism evidence="2 3">
    <name type="scientific">Thermoflexibacter ruber</name>
    <dbReference type="NCBI Taxonomy" id="1003"/>
    <lineage>
        <taxon>Bacteria</taxon>
        <taxon>Pseudomonadati</taxon>
        <taxon>Bacteroidota</taxon>
        <taxon>Cytophagia</taxon>
        <taxon>Cytophagales</taxon>
        <taxon>Thermoflexibacteraceae</taxon>
        <taxon>Thermoflexibacter</taxon>
    </lineage>
</organism>
<feature type="chain" id="PRO_5011498460" description="DUF4920 domain-containing protein" evidence="1">
    <location>
        <begin position="22"/>
        <end position="153"/>
    </location>
</feature>
<dbReference type="OrthoDB" id="129527at2"/>
<gene>
    <name evidence="2" type="ORF">SAMN04488541_102634</name>
</gene>